<evidence type="ECO:0000313" key="1">
    <source>
        <dbReference type="EMBL" id="MBK1781573.1"/>
    </source>
</evidence>
<comment type="caution">
    <text evidence="1">The sequence shown here is derived from an EMBL/GenBank/DDBJ whole genome shotgun (WGS) entry which is preliminary data.</text>
</comment>
<organism evidence="1 2">
    <name type="scientific">Advenella mandrilli</name>
    <dbReference type="NCBI Taxonomy" id="2800330"/>
    <lineage>
        <taxon>Bacteria</taxon>
        <taxon>Pseudomonadati</taxon>
        <taxon>Pseudomonadota</taxon>
        <taxon>Betaproteobacteria</taxon>
        <taxon>Burkholderiales</taxon>
        <taxon>Alcaligenaceae</taxon>
    </lineage>
</organism>
<proteinExistence type="predicted"/>
<dbReference type="Proteomes" id="UP000635316">
    <property type="component" value="Unassembled WGS sequence"/>
</dbReference>
<name>A0ABS1EEH2_9BURK</name>
<dbReference type="RefSeq" id="WP_200236734.1">
    <property type="nucleotide sequence ID" value="NZ_JAENGP010000010.1"/>
</dbReference>
<reference evidence="1 2" key="1">
    <citation type="submission" date="2020-12" db="EMBL/GenBank/DDBJ databases">
        <authorList>
            <person name="Lu T."/>
            <person name="Wang Q."/>
            <person name="Han X."/>
        </authorList>
    </citation>
    <scope>NUCLEOTIDE SEQUENCE [LARGE SCALE GENOMIC DNA]</scope>
    <source>
        <strain evidence="1 2">WQ 585</strain>
    </source>
</reference>
<keyword evidence="2" id="KW-1185">Reference proteome</keyword>
<dbReference type="EMBL" id="JAENGP010000010">
    <property type="protein sequence ID" value="MBK1781573.1"/>
    <property type="molecule type" value="Genomic_DNA"/>
</dbReference>
<protein>
    <submittedName>
        <fullName evidence="1">Uncharacterized protein</fullName>
    </submittedName>
</protein>
<evidence type="ECO:0000313" key="2">
    <source>
        <dbReference type="Proteomes" id="UP000635316"/>
    </source>
</evidence>
<accession>A0ABS1EEH2</accession>
<sequence length="124" mass="13412">MRVAKADMGGGTLQQVNYAPAVPLSTADYSLTLDGNDELGNSNLKLVHVGGYYYVEENLGSDKYAYFKANVTIKTGGAQNIVTVDSSRTNKISTSDQPYVNGTGWVVVCLPVGYCCYIWKTPTK</sequence>
<gene>
    <name evidence="1" type="ORF">JHL22_10105</name>
</gene>